<feature type="transmembrane region" description="Helical" evidence="7">
    <location>
        <begin position="63"/>
        <end position="82"/>
    </location>
</feature>
<feature type="binding site" evidence="6">
    <location>
        <position position="272"/>
    </location>
    <ligand>
        <name>Zn(2+)</name>
        <dbReference type="ChEBI" id="CHEBI:29105"/>
    </ligand>
</feature>
<feature type="transmembrane region" description="Helical" evidence="7">
    <location>
        <begin position="196"/>
        <end position="218"/>
    </location>
</feature>
<evidence type="ECO:0000313" key="8">
    <source>
        <dbReference type="EMBL" id="OWF35912.1"/>
    </source>
</evidence>
<dbReference type="GO" id="GO:0038023">
    <property type="term" value="F:signaling receptor activity"/>
    <property type="evidence" value="ECO:0007669"/>
    <property type="project" value="TreeGrafter"/>
</dbReference>
<evidence type="ECO:0000256" key="5">
    <source>
        <dbReference type="ARBA" id="ARBA00023136"/>
    </source>
</evidence>
<comment type="similarity">
    <text evidence="2">Belongs to the ADIPOR family.</text>
</comment>
<reference evidence="8 9" key="1">
    <citation type="journal article" date="2017" name="Nat. Ecol. Evol.">
        <title>Scallop genome provides insights into evolution of bilaterian karyotype and development.</title>
        <authorList>
            <person name="Wang S."/>
            <person name="Zhang J."/>
            <person name="Jiao W."/>
            <person name="Li J."/>
            <person name="Xun X."/>
            <person name="Sun Y."/>
            <person name="Guo X."/>
            <person name="Huan P."/>
            <person name="Dong B."/>
            <person name="Zhang L."/>
            <person name="Hu X."/>
            <person name="Sun X."/>
            <person name="Wang J."/>
            <person name="Zhao C."/>
            <person name="Wang Y."/>
            <person name="Wang D."/>
            <person name="Huang X."/>
            <person name="Wang R."/>
            <person name="Lv J."/>
            <person name="Li Y."/>
            <person name="Zhang Z."/>
            <person name="Liu B."/>
            <person name="Lu W."/>
            <person name="Hui Y."/>
            <person name="Liang J."/>
            <person name="Zhou Z."/>
            <person name="Hou R."/>
            <person name="Li X."/>
            <person name="Liu Y."/>
            <person name="Li H."/>
            <person name="Ning X."/>
            <person name="Lin Y."/>
            <person name="Zhao L."/>
            <person name="Xing Q."/>
            <person name="Dou J."/>
            <person name="Li Y."/>
            <person name="Mao J."/>
            <person name="Guo H."/>
            <person name="Dou H."/>
            <person name="Li T."/>
            <person name="Mu C."/>
            <person name="Jiang W."/>
            <person name="Fu Q."/>
            <person name="Fu X."/>
            <person name="Miao Y."/>
            <person name="Liu J."/>
            <person name="Yu Q."/>
            <person name="Li R."/>
            <person name="Liao H."/>
            <person name="Li X."/>
            <person name="Kong Y."/>
            <person name="Jiang Z."/>
            <person name="Chourrout D."/>
            <person name="Li R."/>
            <person name="Bao Z."/>
        </authorList>
    </citation>
    <scope>NUCLEOTIDE SEQUENCE [LARGE SCALE GENOMIC DNA]</scope>
    <source>
        <strain evidence="8 9">PY_sf001</strain>
    </source>
</reference>
<feature type="binding site" evidence="6">
    <location>
        <position position="115"/>
    </location>
    <ligand>
        <name>Zn(2+)</name>
        <dbReference type="ChEBI" id="CHEBI:29105"/>
    </ligand>
</feature>
<evidence type="ECO:0000256" key="7">
    <source>
        <dbReference type="SAM" id="Phobius"/>
    </source>
</evidence>
<feature type="transmembrane region" description="Helical" evidence="7">
    <location>
        <begin position="238"/>
        <end position="257"/>
    </location>
</feature>
<dbReference type="OrthoDB" id="535992at2759"/>
<name>A0A210PHF6_MIZYE</name>
<comment type="subcellular location">
    <subcellularLocation>
        <location evidence="1">Membrane</location>
        <topology evidence="1">Multi-pass membrane protein</topology>
    </subcellularLocation>
</comment>
<evidence type="ECO:0000256" key="6">
    <source>
        <dbReference type="PIRSR" id="PIRSR604254-1"/>
    </source>
</evidence>
<accession>A0A210PHF6</accession>
<dbReference type="AlphaFoldDB" id="A0A210PHF6"/>
<gene>
    <name evidence="8" type="ORF">KP79_PYT08089</name>
</gene>
<feature type="transmembrane region" description="Helical" evidence="7">
    <location>
        <begin position="162"/>
        <end position="184"/>
    </location>
</feature>
<keyword evidence="9" id="KW-1185">Reference proteome</keyword>
<dbReference type="PANTHER" id="PTHR20855:SF92">
    <property type="entry name" value="PROGESTIN AND ADIPOQ RECEPTOR FAMILY MEMBER 3-LIKE"/>
    <property type="match status" value="1"/>
</dbReference>
<keyword evidence="6" id="KW-0479">Metal-binding</keyword>
<protein>
    <submittedName>
        <fullName evidence="8">Membrane progestin receptor beta</fullName>
    </submittedName>
</protein>
<keyword evidence="6" id="KW-0862">Zinc</keyword>
<sequence length="343" mass="39447">MGPCILPGAVHWIVRCFRVQQTISADDTHLLFREPGVLTGFRPENKSWTHYLFSVCQVHNESVNIWSHLVGFGLIFCTLYRYLTIHISADSSHWFVIFAFGICCLIYTAISTFAHTFHSKSAFMHYTCFQFDYLGIGYFSLGFAIVTFYCSCHHHYFPMLEYYFLPINVLLSWIGFMCSSVAKLRYCRPYPFQRKLWNICSFGSQAASVFGLVIVRYWDCWLNDACTMSSLNHHTRVFMVSTISVFFFSSHLPERVFPGKFDIVGQGHQVFHVLCVVGTLLEFWAAYTDLETYSSKLKVEPDTSGIVTAMVTYGVLSLITLVILSPFTKRRIQQDMNVSSKCQ</sequence>
<feature type="transmembrane region" description="Helical" evidence="7">
    <location>
        <begin position="269"/>
        <end position="287"/>
    </location>
</feature>
<evidence type="ECO:0000313" key="9">
    <source>
        <dbReference type="Proteomes" id="UP000242188"/>
    </source>
</evidence>
<feature type="transmembrane region" description="Helical" evidence="7">
    <location>
        <begin position="135"/>
        <end position="156"/>
    </location>
</feature>
<keyword evidence="5 7" id="KW-0472">Membrane</keyword>
<dbReference type="PANTHER" id="PTHR20855">
    <property type="entry name" value="ADIPOR/PROGESTIN RECEPTOR-RELATED"/>
    <property type="match status" value="1"/>
</dbReference>
<dbReference type="EMBL" id="NEDP02076697">
    <property type="protein sequence ID" value="OWF35912.1"/>
    <property type="molecule type" value="Genomic_DNA"/>
</dbReference>
<feature type="transmembrane region" description="Helical" evidence="7">
    <location>
        <begin position="94"/>
        <end position="114"/>
    </location>
</feature>
<keyword evidence="4 7" id="KW-1133">Transmembrane helix</keyword>
<proteinExistence type="inferred from homology"/>
<feature type="binding site" evidence="6">
    <location>
        <position position="268"/>
    </location>
    <ligand>
        <name>Zn(2+)</name>
        <dbReference type="ChEBI" id="CHEBI:29105"/>
    </ligand>
</feature>
<keyword evidence="3 7" id="KW-0812">Transmembrane</keyword>
<evidence type="ECO:0000256" key="2">
    <source>
        <dbReference type="ARBA" id="ARBA00007018"/>
    </source>
</evidence>
<comment type="caution">
    <text evidence="8">The sequence shown here is derived from an EMBL/GenBank/DDBJ whole genome shotgun (WGS) entry which is preliminary data.</text>
</comment>
<dbReference type="Proteomes" id="UP000242188">
    <property type="component" value="Unassembled WGS sequence"/>
</dbReference>
<dbReference type="GO" id="GO:0046872">
    <property type="term" value="F:metal ion binding"/>
    <property type="evidence" value="ECO:0007669"/>
    <property type="project" value="UniProtKB-KW"/>
</dbReference>
<keyword evidence="8" id="KW-0675">Receptor</keyword>
<evidence type="ECO:0000256" key="1">
    <source>
        <dbReference type="ARBA" id="ARBA00004141"/>
    </source>
</evidence>
<organism evidence="8 9">
    <name type="scientific">Mizuhopecten yessoensis</name>
    <name type="common">Japanese scallop</name>
    <name type="synonym">Patinopecten yessoensis</name>
    <dbReference type="NCBI Taxonomy" id="6573"/>
    <lineage>
        <taxon>Eukaryota</taxon>
        <taxon>Metazoa</taxon>
        <taxon>Spiralia</taxon>
        <taxon>Lophotrochozoa</taxon>
        <taxon>Mollusca</taxon>
        <taxon>Bivalvia</taxon>
        <taxon>Autobranchia</taxon>
        <taxon>Pteriomorphia</taxon>
        <taxon>Pectinida</taxon>
        <taxon>Pectinoidea</taxon>
        <taxon>Pectinidae</taxon>
        <taxon>Mizuhopecten</taxon>
    </lineage>
</organism>
<dbReference type="GO" id="GO:0016020">
    <property type="term" value="C:membrane"/>
    <property type="evidence" value="ECO:0007669"/>
    <property type="project" value="UniProtKB-SubCell"/>
</dbReference>
<dbReference type="InterPro" id="IPR004254">
    <property type="entry name" value="AdipoR/HlyIII-related"/>
</dbReference>
<evidence type="ECO:0000256" key="4">
    <source>
        <dbReference type="ARBA" id="ARBA00022989"/>
    </source>
</evidence>
<feature type="transmembrane region" description="Helical" evidence="7">
    <location>
        <begin position="307"/>
        <end position="327"/>
    </location>
</feature>
<dbReference type="Pfam" id="PF03006">
    <property type="entry name" value="HlyIII"/>
    <property type="match status" value="1"/>
</dbReference>
<evidence type="ECO:0000256" key="3">
    <source>
        <dbReference type="ARBA" id="ARBA00022692"/>
    </source>
</evidence>